<dbReference type="EMBL" id="LUUI01000096">
    <property type="protein sequence ID" value="OAI16302.1"/>
    <property type="molecule type" value="Genomic_DNA"/>
</dbReference>
<comment type="caution">
    <text evidence="1">The sequence shown here is derived from an EMBL/GenBank/DDBJ whole genome shotgun (WGS) entry which is preliminary data.</text>
</comment>
<evidence type="ECO:0000313" key="2">
    <source>
        <dbReference type="Proteomes" id="UP000078476"/>
    </source>
</evidence>
<accession>A0A177NEN7</accession>
<proteinExistence type="predicted"/>
<organism evidence="1 2">
    <name type="scientific">Methylomonas lenta</name>
    <dbReference type="NCBI Taxonomy" id="980561"/>
    <lineage>
        <taxon>Bacteria</taxon>
        <taxon>Pseudomonadati</taxon>
        <taxon>Pseudomonadota</taxon>
        <taxon>Gammaproteobacteria</taxon>
        <taxon>Methylococcales</taxon>
        <taxon>Methylococcaceae</taxon>
        <taxon>Methylomonas</taxon>
    </lineage>
</organism>
<dbReference type="STRING" id="980561.A1359_08120"/>
<sequence length="149" mass="17502">MGQLRPVNTSLCLEKICESNYQKLLRLIPNLRSVDKTAIGLTQNKPALHLDILERNPYTLTIELSHCFFKQQLSELIAPAVKIRVYLDAQLAEVIRDNDRPAVDRVYQNPGRALEIQEYKWRLNYFLQKWLDHCLQTDYQFSNNANWVI</sequence>
<evidence type="ECO:0008006" key="3">
    <source>
        <dbReference type="Google" id="ProtNLM"/>
    </source>
</evidence>
<dbReference type="PANTHER" id="PTHR38774:SF1">
    <property type="entry name" value="CYTOPLASMIC PROTEIN"/>
    <property type="match status" value="1"/>
</dbReference>
<dbReference type="InterPro" id="IPR009659">
    <property type="entry name" value="DUF1249"/>
</dbReference>
<dbReference type="OrthoDB" id="9793663at2"/>
<dbReference type="AlphaFoldDB" id="A0A177NEN7"/>
<dbReference type="RefSeq" id="WP_066981368.1">
    <property type="nucleotide sequence ID" value="NZ_LUUI01000096.1"/>
</dbReference>
<gene>
    <name evidence="1" type="ORF">A1359_08120</name>
</gene>
<reference evidence="1 2" key="1">
    <citation type="submission" date="2016-03" db="EMBL/GenBank/DDBJ databases">
        <authorList>
            <person name="Ploux O."/>
        </authorList>
    </citation>
    <scope>NUCLEOTIDE SEQUENCE [LARGE SCALE GENOMIC DNA]</scope>
    <source>
        <strain evidence="1 2">R-45370</strain>
    </source>
</reference>
<keyword evidence="2" id="KW-1185">Reference proteome</keyword>
<dbReference type="PANTHER" id="PTHR38774">
    <property type="entry name" value="CYTOPLASMIC PROTEIN-RELATED"/>
    <property type="match status" value="1"/>
</dbReference>
<protein>
    <recommendedName>
        <fullName evidence="3">DUF1249 domain-containing protein</fullName>
    </recommendedName>
</protein>
<dbReference type="Pfam" id="PF06853">
    <property type="entry name" value="DUF1249"/>
    <property type="match status" value="1"/>
</dbReference>
<evidence type="ECO:0000313" key="1">
    <source>
        <dbReference type="EMBL" id="OAI16302.1"/>
    </source>
</evidence>
<dbReference type="Proteomes" id="UP000078476">
    <property type="component" value="Unassembled WGS sequence"/>
</dbReference>
<name>A0A177NEN7_9GAMM</name>